<proteinExistence type="predicted"/>
<dbReference type="Gene3D" id="3.40.30.10">
    <property type="entry name" value="Glutaredoxin"/>
    <property type="match status" value="1"/>
</dbReference>
<dbReference type="CDD" id="cd02947">
    <property type="entry name" value="TRX_family"/>
    <property type="match status" value="1"/>
</dbReference>
<accession>A0A3G9JB83</accession>
<keyword evidence="1" id="KW-0732">Signal</keyword>
<dbReference type="AlphaFoldDB" id="A0A3G9JB83"/>
<evidence type="ECO:0000313" key="3">
    <source>
        <dbReference type="Proteomes" id="UP000268059"/>
    </source>
</evidence>
<gene>
    <name evidence="2" type="ORF">SG0102_05490</name>
</gene>
<dbReference type="InterPro" id="IPR036249">
    <property type="entry name" value="Thioredoxin-like_sf"/>
</dbReference>
<dbReference type="InterPro" id="IPR046698">
    <property type="entry name" value="PedC-like"/>
</dbReference>
<evidence type="ECO:0000313" key="2">
    <source>
        <dbReference type="EMBL" id="BBH25615.1"/>
    </source>
</evidence>
<dbReference type="Proteomes" id="UP000268059">
    <property type="component" value="Chromosome"/>
</dbReference>
<dbReference type="SUPFAM" id="SSF52833">
    <property type="entry name" value="Thioredoxin-like"/>
    <property type="match status" value="1"/>
</dbReference>
<dbReference type="Pfam" id="PF20207">
    <property type="entry name" value="DUF6568"/>
    <property type="match status" value="1"/>
</dbReference>
<reference evidence="2 3" key="1">
    <citation type="submission" date="2018-11" db="EMBL/GenBank/DDBJ databases">
        <title>Novel Erysipelotrichaceae bacterium isolated from small intestine of a swine.</title>
        <authorList>
            <person name="Kim J.S."/>
            <person name="Choe H."/>
            <person name="Lee Y.R."/>
            <person name="Kim K.M."/>
            <person name="Park D.S."/>
        </authorList>
    </citation>
    <scope>NUCLEOTIDE SEQUENCE [LARGE SCALE GENOMIC DNA]</scope>
    <source>
        <strain evidence="2 3">SG0102</strain>
    </source>
</reference>
<organism evidence="2 3">
    <name type="scientific">Intestinibaculum porci</name>
    <dbReference type="NCBI Taxonomy" id="2487118"/>
    <lineage>
        <taxon>Bacteria</taxon>
        <taxon>Bacillati</taxon>
        <taxon>Bacillota</taxon>
        <taxon>Erysipelotrichia</taxon>
        <taxon>Erysipelotrichales</taxon>
        <taxon>Erysipelotrichaceae</taxon>
        <taxon>Intestinibaculum</taxon>
    </lineage>
</organism>
<dbReference type="EMBL" id="AP019309">
    <property type="protein sequence ID" value="BBH25615.1"/>
    <property type="molecule type" value="Genomic_DNA"/>
</dbReference>
<feature type="chain" id="PRO_5038902899" description="Thiol reductase thioredoxin" evidence="1">
    <location>
        <begin position="21"/>
        <end position="168"/>
    </location>
</feature>
<keyword evidence="3" id="KW-1185">Reference proteome</keyword>
<feature type="signal peptide" evidence="1">
    <location>
        <begin position="1"/>
        <end position="20"/>
    </location>
</feature>
<protein>
    <recommendedName>
        <fullName evidence="4">Thiol reductase thioredoxin</fullName>
    </recommendedName>
</protein>
<name>A0A3G9JB83_9FIRM</name>
<dbReference type="PROSITE" id="PS51257">
    <property type="entry name" value="PROKAR_LIPOPROTEIN"/>
    <property type="match status" value="1"/>
</dbReference>
<dbReference type="KEGG" id="ebm:SG0102_05490"/>
<sequence length="168" mass="19711">MKKLLMICLCLFLTACSAHQIAKRVNVTGVQEVSYTQLNSLMKKNVSFLLYIGRPDCGDCMAFEPILTAYLKKHPKQGVYYLNIKTYRDAAKKKGASQKEKDFYQNLGKRFAFDWTPTIDTITNGKVGKQYQYLDEAYYEIEDRAKQIKQQKEFVKKFERFMKNYYLS</sequence>
<dbReference type="InParanoid" id="A0A3G9JB83"/>
<dbReference type="OrthoDB" id="9792987at2"/>
<evidence type="ECO:0008006" key="4">
    <source>
        <dbReference type="Google" id="ProtNLM"/>
    </source>
</evidence>
<dbReference type="RefSeq" id="WP_125118546.1">
    <property type="nucleotide sequence ID" value="NZ_AP019309.1"/>
</dbReference>
<evidence type="ECO:0000256" key="1">
    <source>
        <dbReference type="SAM" id="SignalP"/>
    </source>
</evidence>